<name>A0A7J8A4B4_PIPKU</name>
<evidence type="ECO:0000313" key="3">
    <source>
        <dbReference type="Proteomes" id="UP000558488"/>
    </source>
</evidence>
<organism evidence="2 3">
    <name type="scientific">Pipistrellus kuhlii</name>
    <name type="common">Kuhl's pipistrelle</name>
    <dbReference type="NCBI Taxonomy" id="59472"/>
    <lineage>
        <taxon>Eukaryota</taxon>
        <taxon>Metazoa</taxon>
        <taxon>Chordata</taxon>
        <taxon>Craniata</taxon>
        <taxon>Vertebrata</taxon>
        <taxon>Euteleostomi</taxon>
        <taxon>Mammalia</taxon>
        <taxon>Eutheria</taxon>
        <taxon>Laurasiatheria</taxon>
        <taxon>Chiroptera</taxon>
        <taxon>Yangochiroptera</taxon>
        <taxon>Vespertilionidae</taxon>
        <taxon>Pipistrellus</taxon>
    </lineage>
</organism>
<dbReference type="AlphaFoldDB" id="A0A7J8A4B4"/>
<dbReference type="EMBL" id="JACAGB010000002">
    <property type="protein sequence ID" value="KAF6381417.1"/>
    <property type="molecule type" value="Genomic_DNA"/>
</dbReference>
<evidence type="ECO:0000256" key="1">
    <source>
        <dbReference type="SAM" id="MobiDB-lite"/>
    </source>
</evidence>
<sequence length="126" mass="13522">MLQTEMWPGLSNGCIPAASLLQEATAVGGVRNPEGRTEVASGPAETSVHVLESKLPLAATFAMSLSSSSSEVSHQDSNSSWELFKKRDPQKSTLSNLEPSNFQLQVQSLEQEDLSFTGSKILLSDL</sequence>
<comment type="caution">
    <text evidence="2">The sequence shown here is derived from an EMBL/GenBank/DDBJ whole genome shotgun (WGS) entry which is preliminary data.</text>
</comment>
<evidence type="ECO:0000313" key="2">
    <source>
        <dbReference type="EMBL" id="KAF6381417.1"/>
    </source>
</evidence>
<feature type="region of interest" description="Disordered" evidence="1">
    <location>
        <begin position="67"/>
        <end position="96"/>
    </location>
</feature>
<proteinExistence type="predicted"/>
<feature type="compositionally biased region" description="Low complexity" evidence="1">
    <location>
        <begin position="67"/>
        <end position="80"/>
    </location>
</feature>
<protein>
    <submittedName>
        <fullName evidence="2">Coiled-coil domain containing 163</fullName>
    </submittedName>
</protein>
<accession>A0A7J8A4B4</accession>
<dbReference type="Proteomes" id="UP000558488">
    <property type="component" value="Unassembled WGS sequence"/>
</dbReference>
<gene>
    <name evidence="2" type="ORF">mPipKuh1_002188</name>
</gene>
<reference evidence="2 3" key="1">
    <citation type="journal article" date="2020" name="Nature">
        <title>Six reference-quality genomes reveal evolution of bat adaptations.</title>
        <authorList>
            <person name="Jebb D."/>
            <person name="Huang Z."/>
            <person name="Pippel M."/>
            <person name="Hughes G.M."/>
            <person name="Lavrichenko K."/>
            <person name="Devanna P."/>
            <person name="Winkler S."/>
            <person name="Jermiin L.S."/>
            <person name="Skirmuntt E.C."/>
            <person name="Katzourakis A."/>
            <person name="Burkitt-Gray L."/>
            <person name="Ray D.A."/>
            <person name="Sullivan K.A.M."/>
            <person name="Roscito J.G."/>
            <person name="Kirilenko B.M."/>
            <person name="Davalos L.M."/>
            <person name="Corthals A.P."/>
            <person name="Power M.L."/>
            <person name="Jones G."/>
            <person name="Ransome R.D."/>
            <person name="Dechmann D.K.N."/>
            <person name="Locatelli A.G."/>
            <person name="Puechmaille S.J."/>
            <person name="Fedrigo O."/>
            <person name="Jarvis E.D."/>
            <person name="Hiller M."/>
            <person name="Vernes S.C."/>
            <person name="Myers E.W."/>
            <person name="Teeling E.C."/>
        </authorList>
    </citation>
    <scope>NUCLEOTIDE SEQUENCE [LARGE SCALE GENOMIC DNA]</scope>
    <source>
        <strain evidence="2">MPipKuh1</strain>
        <tissue evidence="2">Flight muscle</tissue>
    </source>
</reference>
<keyword evidence="3" id="KW-1185">Reference proteome</keyword>